<keyword evidence="3" id="KW-0479">Metal-binding</keyword>
<keyword evidence="5" id="KW-0460">Magnesium</keyword>
<feature type="signal peptide" evidence="8">
    <location>
        <begin position="1"/>
        <end position="17"/>
    </location>
</feature>
<dbReference type="PANTHER" id="PTHR11556:SF1">
    <property type="entry name" value="FRUCTOSE-BISPHOSPHATASE"/>
    <property type="match status" value="1"/>
</dbReference>
<dbReference type="Gene3D" id="3.30.540.10">
    <property type="entry name" value="Fructose-1,6-Bisphosphatase, subunit A, domain 1"/>
    <property type="match status" value="1"/>
</dbReference>
<keyword evidence="4" id="KW-0378">Hydrolase</keyword>
<feature type="domain" description="Fructose-1-6-bisphosphatase class 1 C-terminal" evidence="10">
    <location>
        <begin position="147"/>
        <end position="209"/>
    </location>
</feature>
<organism evidence="11 12">
    <name type="scientific">Brassica napus</name>
    <name type="common">Rape</name>
    <dbReference type="NCBI Taxonomy" id="3708"/>
    <lineage>
        <taxon>Eukaryota</taxon>
        <taxon>Viridiplantae</taxon>
        <taxon>Streptophyta</taxon>
        <taxon>Embryophyta</taxon>
        <taxon>Tracheophyta</taxon>
        <taxon>Spermatophyta</taxon>
        <taxon>Magnoliopsida</taxon>
        <taxon>eudicotyledons</taxon>
        <taxon>Gunneridae</taxon>
        <taxon>Pentapetalae</taxon>
        <taxon>rosids</taxon>
        <taxon>malvids</taxon>
        <taxon>Brassicales</taxon>
        <taxon>Brassicaceae</taxon>
        <taxon>Brassiceae</taxon>
        <taxon>Brassica</taxon>
    </lineage>
</organism>
<name>A0ABQ7Z0W0_BRANA</name>
<gene>
    <name evidence="11" type="ORF">HID58_071173</name>
</gene>
<reference evidence="11 12" key="1">
    <citation type="submission" date="2021-05" db="EMBL/GenBank/DDBJ databases">
        <title>Genome Assembly of Synthetic Allotetraploid Brassica napus Reveals Homoeologous Exchanges between Subgenomes.</title>
        <authorList>
            <person name="Davis J.T."/>
        </authorList>
    </citation>
    <scope>NUCLEOTIDE SEQUENCE [LARGE SCALE GENOMIC DNA]</scope>
    <source>
        <strain evidence="12">cv. Da-Ae</strain>
        <tissue evidence="11">Seedling</tissue>
    </source>
</reference>
<evidence type="ECO:0000313" key="11">
    <source>
        <dbReference type="EMBL" id="KAH0873811.1"/>
    </source>
</evidence>
<keyword evidence="6" id="KW-0119">Carbohydrate metabolism</keyword>
<evidence type="ECO:0000256" key="6">
    <source>
        <dbReference type="ARBA" id="ARBA00023277"/>
    </source>
</evidence>
<dbReference type="Pfam" id="PF18913">
    <property type="entry name" value="FBPase_C"/>
    <property type="match status" value="1"/>
</dbReference>
<dbReference type="InterPro" id="IPR000146">
    <property type="entry name" value="FBPase_class-1"/>
</dbReference>
<comment type="caution">
    <text evidence="11">The sequence shown here is derived from an EMBL/GenBank/DDBJ whole genome shotgun (WGS) entry which is preliminary data.</text>
</comment>
<evidence type="ECO:0000259" key="10">
    <source>
        <dbReference type="Pfam" id="PF18913"/>
    </source>
</evidence>
<keyword evidence="8" id="KW-0732">Signal</keyword>
<dbReference type="SUPFAM" id="SSF56655">
    <property type="entry name" value="Carbohydrate phosphatase"/>
    <property type="match status" value="1"/>
</dbReference>
<dbReference type="Pfam" id="PF00316">
    <property type="entry name" value="FBPase"/>
    <property type="match status" value="1"/>
</dbReference>
<dbReference type="Gene3D" id="3.40.190.80">
    <property type="match status" value="2"/>
</dbReference>
<accession>A0ABQ7Z0W0</accession>
<comment type="pathway">
    <text evidence="1">Carbohydrate biosynthesis; Calvin cycle.</text>
</comment>
<evidence type="ECO:0000256" key="5">
    <source>
        <dbReference type="ARBA" id="ARBA00022842"/>
    </source>
</evidence>
<evidence type="ECO:0000256" key="3">
    <source>
        <dbReference type="ARBA" id="ARBA00022723"/>
    </source>
</evidence>
<comment type="similarity">
    <text evidence="2">Belongs to the FBPase class 1 family.</text>
</comment>
<proteinExistence type="inferred from homology"/>
<feature type="domain" description="Fructose-1-6-bisphosphatase class I N-terminal" evidence="9">
    <location>
        <begin position="18"/>
        <end position="117"/>
    </location>
</feature>
<evidence type="ECO:0000256" key="4">
    <source>
        <dbReference type="ARBA" id="ARBA00022801"/>
    </source>
</evidence>
<dbReference type="InterPro" id="IPR044015">
    <property type="entry name" value="FBPase_C_dom"/>
</dbReference>
<protein>
    <recommendedName>
        <fullName evidence="7">D-fructose-1,6-bisphosphate 1-phosphohydrolase</fullName>
    </recommendedName>
</protein>
<dbReference type="PANTHER" id="PTHR11556">
    <property type="entry name" value="FRUCTOSE-1,6-BISPHOSPHATASE-RELATED"/>
    <property type="match status" value="1"/>
</dbReference>
<evidence type="ECO:0000256" key="8">
    <source>
        <dbReference type="SAM" id="SignalP"/>
    </source>
</evidence>
<evidence type="ECO:0000256" key="7">
    <source>
        <dbReference type="ARBA" id="ARBA00032973"/>
    </source>
</evidence>
<evidence type="ECO:0000259" key="9">
    <source>
        <dbReference type="Pfam" id="PF00316"/>
    </source>
</evidence>
<sequence>MFYWLFYSGLVFQTTSSLSNRIAVCGRTGIIASEEEDVPVAVEESYSGNYIVVFDPLDGSSNIDAAVSTGSIFGIYSPNDECLSRRNLRSWVRRSAEERCIVNVCQPGNNLLVAGYSGKIYSFNEGNYQMWDENMKKYIDDLKDPGYPRDAKSKNGKLRLFYECAQMSFIVEQAGGKGSDGHLRVLDIQPTKIHQRVPLYIGSKEEAGEVLGLSHVPNISHLVSIVSHFLTT</sequence>
<dbReference type="Proteomes" id="UP000824890">
    <property type="component" value="Unassembled WGS sequence"/>
</dbReference>
<evidence type="ECO:0000256" key="2">
    <source>
        <dbReference type="ARBA" id="ARBA00010941"/>
    </source>
</evidence>
<feature type="chain" id="PRO_5045120456" description="D-fructose-1,6-bisphosphate 1-phosphohydrolase" evidence="8">
    <location>
        <begin position="18"/>
        <end position="232"/>
    </location>
</feature>
<evidence type="ECO:0000313" key="12">
    <source>
        <dbReference type="Proteomes" id="UP000824890"/>
    </source>
</evidence>
<evidence type="ECO:0000256" key="1">
    <source>
        <dbReference type="ARBA" id="ARBA00005215"/>
    </source>
</evidence>
<keyword evidence="12" id="KW-1185">Reference proteome</keyword>
<dbReference type="InterPro" id="IPR033391">
    <property type="entry name" value="FBPase_N"/>
</dbReference>
<dbReference type="EMBL" id="JAGKQM010000016">
    <property type="protein sequence ID" value="KAH0873811.1"/>
    <property type="molecule type" value="Genomic_DNA"/>
</dbReference>